<keyword evidence="11" id="KW-0739">Sodium transport</keyword>
<evidence type="ECO:0000256" key="13">
    <source>
        <dbReference type="SAM" id="Coils"/>
    </source>
</evidence>
<evidence type="ECO:0000256" key="14">
    <source>
        <dbReference type="SAM" id="MobiDB-lite"/>
    </source>
</evidence>
<evidence type="ECO:0000256" key="3">
    <source>
        <dbReference type="ARBA" id="ARBA00022461"/>
    </source>
</evidence>
<feature type="transmembrane region" description="Helical" evidence="15">
    <location>
        <begin position="22"/>
        <end position="43"/>
    </location>
</feature>
<dbReference type="GO" id="GO:0019228">
    <property type="term" value="P:neuronal action potential"/>
    <property type="evidence" value="ECO:0007669"/>
    <property type="project" value="TreeGrafter"/>
</dbReference>
<keyword evidence="10" id="KW-0325">Glycoprotein</keyword>
<evidence type="ECO:0000313" key="18">
    <source>
        <dbReference type="Proteomes" id="UP000242450"/>
    </source>
</evidence>
<reference evidence="17 18" key="1">
    <citation type="journal article" date="2018" name="Mol. Genet. Genomics">
        <title>The red deer Cervus elaphus genome CerEla1.0: sequencing, annotating, genes, and chromosomes.</title>
        <authorList>
            <person name="Bana N.A."/>
            <person name="Nyiri A."/>
            <person name="Nagy J."/>
            <person name="Frank K."/>
            <person name="Nagy T."/>
            <person name="Steger V."/>
            <person name="Schiller M."/>
            <person name="Lakatos P."/>
            <person name="Sugar L."/>
            <person name="Horn P."/>
            <person name="Barta E."/>
            <person name="Orosz L."/>
        </authorList>
    </citation>
    <scope>NUCLEOTIDE SEQUENCE [LARGE SCALE GENOMIC DNA]</scope>
    <source>
        <strain evidence="17">Hungarian</strain>
    </source>
</reference>
<keyword evidence="5" id="KW-0851">Voltage-gated channel</keyword>
<evidence type="ECO:0000256" key="7">
    <source>
        <dbReference type="ARBA" id="ARBA00023053"/>
    </source>
</evidence>
<comment type="caution">
    <text evidence="17">The sequence shown here is derived from an EMBL/GenBank/DDBJ whole genome shotgun (WGS) entry which is preliminary data.</text>
</comment>
<evidence type="ECO:0000256" key="9">
    <source>
        <dbReference type="ARBA" id="ARBA00023136"/>
    </source>
</evidence>
<gene>
    <name evidence="17" type="ORF">Celaphus_00010259</name>
</gene>
<keyword evidence="9 15" id="KW-0472">Membrane</keyword>
<evidence type="ECO:0000259" key="16">
    <source>
        <dbReference type="Pfam" id="PF00520"/>
    </source>
</evidence>
<keyword evidence="3" id="KW-0894">Sodium channel</keyword>
<evidence type="ECO:0000256" key="5">
    <source>
        <dbReference type="ARBA" id="ARBA00022882"/>
    </source>
</evidence>
<keyword evidence="2" id="KW-0813">Transport</keyword>
<evidence type="ECO:0000256" key="8">
    <source>
        <dbReference type="ARBA" id="ARBA00023065"/>
    </source>
</evidence>
<dbReference type="InterPro" id="IPR043203">
    <property type="entry name" value="VGCC_Ca_Na"/>
</dbReference>
<feature type="coiled-coil region" evidence="13">
    <location>
        <begin position="206"/>
        <end position="237"/>
    </location>
</feature>
<feature type="transmembrane region" description="Helical" evidence="15">
    <location>
        <begin position="49"/>
        <end position="68"/>
    </location>
</feature>
<dbReference type="GO" id="GO:0060371">
    <property type="term" value="P:regulation of atrial cardiac muscle cell membrane depolarization"/>
    <property type="evidence" value="ECO:0007669"/>
    <property type="project" value="TreeGrafter"/>
</dbReference>
<keyword evidence="12" id="KW-0407">Ion channel</keyword>
<keyword evidence="8" id="KW-0406">Ion transport</keyword>
<dbReference type="PANTHER" id="PTHR10037:SF208">
    <property type="entry name" value="SODIUM CHANNEL PROTEIN TYPE 10 SUBUNIT ALPHA"/>
    <property type="match status" value="1"/>
</dbReference>
<dbReference type="PANTHER" id="PTHR10037">
    <property type="entry name" value="VOLTAGE-GATED CATION CHANNEL CALCIUM AND SODIUM"/>
    <property type="match status" value="1"/>
</dbReference>
<keyword evidence="18" id="KW-1185">Reference proteome</keyword>
<feature type="non-terminal residue" evidence="17">
    <location>
        <position position="435"/>
    </location>
</feature>
<dbReference type="Pfam" id="PF00520">
    <property type="entry name" value="Ion_trans"/>
    <property type="match status" value="1"/>
</dbReference>
<accession>A0A212C9B4</accession>
<dbReference type="InterPro" id="IPR005821">
    <property type="entry name" value="Ion_trans_dom"/>
</dbReference>
<dbReference type="AlphaFoldDB" id="A0A212C9B4"/>
<comment type="subcellular location">
    <subcellularLocation>
        <location evidence="1">Membrane</location>
        <topology evidence="1">Multi-pass membrane protein</topology>
    </subcellularLocation>
</comment>
<feature type="domain" description="Ion transport" evidence="16">
    <location>
        <begin position="8"/>
        <end position="215"/>
    </location>
</feature>
<evidence type="ECO:0000256" key="4">
    <source>
        <dbReference type="ARBA" id="ARBA00022692"/>
    </source>
</evidence>
<feature type="compositionally biased region" description="Polar residues" evidence="14">
    <location>
        <begin position="253"/>
        <end position="263"/>
    </location>
</feature>
<keyword evidence="13" id="KW-0175">Coiled coil</keyword>
<dbReference type="GO" id="GO:0086006">
    <property type="term" value="F:voltage-gated sodium channel activity involved in cardiac muscle cell action potential"/>
    <property type="evidence" value="ECO:0007669"/>
    <property type="project" value="TreeGrafter"/>
</dbReference>
<proteinExistence type="predicted"/>
<evidence type="ECO:0000256" key="11">
    <source>
        <dbReference type="ARBA" id="ARBA00023201"/>
    </source>
</evidence>
<feature type="region of interest" description="Disordered" evidence="14">
    <location>
        <begin position="253"/>
        <end position="310"/>
    </location>
</feature>
<evidence type="ECO:0000256" key="10">
    <source>
        <dbReference type="ARBA" id="ARBA00023180"/>
    </source>
</evidence>
<evidence type="ECO:0000256" key="1">
    <source>
        <dbReference type="ARBA" id="ARBA00004141"/>
    </source>
</evidence>
<dbReference type="Proteomes" id="UP000242450">
    <property type="component" value="Chromosome 24"/>
</dbReference>
<dbReference type="Gene3D" id="1.10.287.70">
    <property type="match status" value="1"/>
</dbReference>
<dbReference type="OrthoDB" id="2984333at2759"/>
<feature type="transmembrane region" description="Helical" evidence="15">
    <location>
        <begin position="181"/>
        <end position="209"/>
    </location>
</feature>
<dbReference type="GO" id="GO:0002027">
    <property type="term" value="P:regulation of heart rate"/>
    <property type="evidence" value="ECO:0007669"/>
    <property type="project" value="TreeGrafter"/>
</dbReference>
<keyword evidence="4 15" id="KW-0812">Transmembrane</keyword>
<sequence>YAGEVTDLRGISGLRTFRVLRALKTVSVIPGLKVIVGALIHSVKKLADVTILTVFCLSVFALVGLQLFKGNLKNKCVKNCTAVNDTANYSSHEKREWNYCHGDQDYYTNKEGTSDPLLCGNGSDAGHCPEGYFCLKTSDNPDFNYTSFDSFAWAFLSLFRLMTQDSWERLYQQTLRASGKIYMIFFVLVIFLGSFYLVNLILAVVTMAYEEQNQATIDEIEAKEKKYQETLEILRAEQEVLAALGVDTASLQSHNGSPLASKTASERKHRMKSRVSEGSTDDNKSLQSESYNQHRMAPGRDISFPDGVTDDGVFPGDRESHHGSLLMLRGAGQQGPLPRSPLPQTLNRGSGRGEDGAPKMTTGELAPGVIEVPAFDAGQKTFLTADYLNEPFRVQRAMSVVSIMTSVLEANQEVEEESGHLTLEFPKSMAVPFLP</sequence>
<evidence type="ECO:0000256" key="2">
    <source>
        <dbReference type="ARBA" id="ARBA00022448"/>
    </source>
</evidence>
<protein>
    <recommendedName>
        <fullName evidence="16">Ion transport domain-containing protein</fullName>
    </recommendedName>
</protein>
<evidence type="ECO:0000256" key="6">
    <source>
        <dbReference type="ARBA" id="ARBA00022989"/>
    </source>
</evidence>
<dbReference type="GO" id="GO:0001518">
    <property type="term" value="C:voltage-gated sodium channel complex"/>
    <property type="evidence" value="ECO:0007669"/>
    <property type="project" value="TreeGrafter"/>
</dbReference>
<name>A0A212C9B4_CEREH</name>
<organism evidence="17 18">
    <name type="scientific">Cervus elaphus hippelaphus</name>
    <name type="common">European red deer</name>
    <dbReference type="NCBI Taxonomy" id="46360"/>
    <lineage>
        <taxon>Eukaryota</taxon>
        <taxon>Metazoa</taxon>
        <taxon>Chordata</taxon>
        <taxon>Craniata</taxon>
        <taxon>Vertebrata</taxon>
        <taxon>Euteleostomi</taxon>
        <taxon>Mammalia</taxon>
        <taxon>Eutheria</taxon>
        <taxon>Laurasiatheria</taxon>
        <taxon>Artiodactyla</taxon>
        <taxon>Ruminantia</taxon>
        <taxon>Pecora</taxon>
        <taxon>Cervidae</taxon>
        <taxon>Cervinae</taxon>
        <taxon>Cervus</taxon>
    </lineage>
</organism>
<dbReference type="SUPFAM" id="SSF81324">
    <property type="entry name" value="Voltage-gated potassium channels"/>
    <property type="match status" value="1"/>
</dbReference>
<dbReference type="EMBL" id="MKHE01000024">
    <property type="protein sequence ID" value="OWK02576.1"/>
    <property type="molecule type" value="Genomic_DNA"/>
</dbReference>
<keyword evidence="6 15" id="KW-1133">Transmembrane helix</keyword>
<evidence type="ECO:0000256" key="15">
    <source>
        <dbReference type="SAM" id="Phobius"/>
    </source>
</evidence>
<feature type="non-terminal residue" evidence="17">
    <location>
        <position position="1"/>
    </location>
</feature>
<evidence type="ECO:0000256" key="12">
    <source>
        <dbReference type="ARBA" id="ARBA00023303"/>
    </source>
</evidence>
<evidence type="ECO:0000313" key="17">
    <source>
        <dbReference type="EMBL" id="OWK02576.1"/>
    </source>
</evidence>
<feature type="region of interest" description="Disordered" evidence="14">
    <location>
        <begin position="332"/>
        <end position="357"/>
    </location>
</feature>
<keyword evidence="7" id="KW-0915">Sodium</keyword>